<organism evidence="14 15">
    <name type="scientific">Alkalihalobacillus trypoxylicola</name>
    <dbReference type="NCBI Taxonomy" id="519424"/>
    <lineage>
        <taxon>Bacteria</taxon>
        <taxon>Bacillati</taxon>
        <taxon>Bacillota</taxon>
        <taxon>Bacilli</taxon>
        <taxon>Bacillales</taxon>
        <taxon>Bacillaceae</taxon>
        <taxon>Alkalihalobacillus</taxon>
    </lineage>
</organism>
<comment type="subcellular location">
    <subcellularLocation>
        <location evidence="1 10">Cytoplasm</location>
    </subcellularLocation>
</comment>
<dbReference type="AlphaFoldDB" id="A0A161PL50"/>
<dbReference type="RefSeq" id="WP_061947292.1">
    <property type="nucleotide sequence ID" value="NZ_LTAO01000001.1"/>
</dbReference>
<dbReference type="NCBIfam" id="NF001399">
    <property type="entry name" value="PRK00283.1"/>
    <property type="match status" value="1"/>
</dbReference>
<dbReference type="InterPro" id="IPR010998">
    <property type="entry name" value="Integrase_recombinase_N"/>
</dbReference>
<dbReference type="InterPro" id="IPR044068">
    <property type="entry name" value="CB"/>
</dbReference>
<proteinExistence type="inferred from homology"/>
<dbReference type="NCBIfam" id="NF040815">
    <property type="entry name" value="recomb_XerA_Arch"/>
    <property type="match status" value="1"/>
</dbReference>
<evidence type="ECO:0000259" key="12">
    <source>
        <dbReference type="PROSITE" id="PS51898"/>
    </source>
</evidence>
<dbReference type="Gene3D" id="1.10.150.130">
    <property type="match status" value="1"/>
</dbReference>
<comment type="subunit">
    <text evidence="10">Forms a cyclic heterotetrameric complex composed of two molecules of XerC and two molecules of XerD.</text>
</comment>
<evidence type="ECO:0000256" key="6">
    <source>
        <dbReference type="ARBA" id="ARBA00022908"/>
    </source>
</evidence>
<keyword evidence="7 10" id="KW-0238">DNA-binding</keyword>
<keyword evidence="3 10" id="KW-0963">Cytoplasm</keyword>
<keyword evidence="5 10" id="KW-0159">Chromosome partition</keyword>
<feature type="active site" description="O-(3'-phospho-DNA)-tyrosine intermediate" evidence="10">
    <location>
        <position position="285"/>
    </location>
</feature>
<comment type="similarity">
    <text evidence="2 10">Belongs to the 'phage' integrase family. XerC subfamily.</text>
</comment>
<evidence type="ECO:0000313" key="15">
    <source>
        <dbReference type="Proteomes" id="UP000075806"/>
    </source>
</evidence>
<evidence type="ECO:0000313" key="14">
    <source>
        <dbReference type="EMBL" id="KYG35066.1"/>
    </source>
</evidence>
<feature type="active site" evidence="10">
    <location>
        <position position="253"/>
    </location>
</feature>
<evidence type="ECO:0000256" key="3">
    <source>
        <dbReference type="ARBA" id="ARBA00022490"/>
    </source>
</evidence>
<dbReference type="Gene3D" id="1.10.443.10">
    <property type="entry name" value="Intergrase catalytic core"/>
    <property type="match status" value="1"/>
</dbReference>
<dbReference type="GO" id="GO:0005737">
    <property type="term" value="C:cytoplasm"/>
    <property type="evidence" value="ECO:0007669"/>
    <property type="project" value="UniProtKB-SubCell"/>
</dbReference>
<feature type="active site" evidence="10">
    <location>
        <position position="276"/>
    </location>
</feature>
<keyword evidence="15" id="KW-1185">Reference proteome</keyword>
<dbReference type="GO" id="GO:0003677">
    <property type="term" value="F:DNA binding"/>
    <property type="evidence" value="ECO:0007669"/>
    <property type="project" value="UniProtKB-UniRule"/>
</dbReference>
<feature type="active site" evidence="10">
    <location>
        <position position="175"/>
    </location>
</feature>
<dbReference type="STRING" id="519424.AZF04_01655"/>
<protein>
    <recommendedName>
        <fullName evidence="10 11">Tyrosine recombinase XerC</fullName>
    </recommendedName>
</protein>
<dbReference type="EMBL" id="LTAO01000001">
    <property type="protein sequence ID" value="KYG35066.1"/>
    <property type="molecule type" value="Genomic_DNA"/>
</dbReference>
<evidence type="ECO:0000256" key="8">
    <source>
        <dbReference type="ARBA" id="ARBA00023172"/>
    </source>
</evidence>
<dbReference type="OrthoDB" id="9801717at2"/>
<dbReference type="PANTHER" id="PTHR30349">
    <property type="entry name" value="PHAGE INTEGRASE-RELATED"/>
    <property type="match status" value="1"/>
</dbReference>
<keyword evidence="4 10" id="KW-0132">Cell division</keyword>
<comment type="caution">
    <text evidence="14">The sequence shown here is derived from an EMBL/GenBank/DDBJ whole genome shotgun (WGS) entry which is preliminary data.</text>
</comment>
<evidence type="ECO:0000256" key="7">
    <source>
        <dbReference type="ARBA" id="ARBA00023125"/>
    </source>
</evidence>
<keyword evidence="8 10" id="KW-0233">DNA recombination</keyword>
<dbReference type="SUPFAM" id="SSF56349">
    <property type="entry name" value="DNA breaking-rejoining enzymes"/>
    <property type="match status" value="1"/>
</dbReference>
<dbReference type="NCBIfam" id="TIGR02224">
    <property type="entry name" value="recomb_XerC"/>
    <property type="match status" value="1"/>
</dbReference>
<dbReference type="InterPro" id="IPR002104">
    <property type="entry name" value="Integrase_catalytic"/>
</dbReference>
<evidence type="ECO:0000256" key="2">
    <source>
        <dbReference type="ARBA" id="ARBA00006657"/>
    </source>
</evidence>
<evidence type="ECO:0000256" key="5">
    <source>
        <dbReference type="ARBA" id="ARBA00022829"/>
    </source>
</evidence>
<dbReference type="InterPro" id="IPR023009">
    <property type="entry name" value="Tyrosine_recombinase_XerC/XerD"/>
</dbReference>
<keyword evidence="9 10" id="KW-0131">Cell cycle</keyword>
<dbReference type="GO" id="GO:0007059">
    <property type="term" value="P:chromosome segregation"/>
    <property type="evidence" value="ECO:0007669"/>
    <property type="project" value="UniProtKB-UniRule"/>
</dbReference>
<feature type="active site" evidence="10">
    <location>
        <position position="151"/>
    </location>
</feature>
<dbReference type="PROSITE" id="PS51898">
    <property type="entry name" value="TYR_RECOMBINASE"/>
    <property type="match status" value="1"/>
</dbReference>
<gene>
    <name evidence="10" type="primary">xerC</name>
    <name evidence="14" type="ORF">AZF04_01655</name>
</gene>
<dbReference type="InterPro" id="IPR011931">
    <property type="entry name" value="Recomb_XerC"/>
</dbReference>
<dbReference type="PROSITE" id="PS51900">
    <property type="entry name" value="CB"/>
    <property type="match status" value="1"/>
</dbReference>
<keyword evidence="6 10" id="KW-0229">DNA integration</keyword>
<dbReference type="GO" id="GO:0051301">
    <property type="term" value="P:cell division"/>
    <property type="evidence" value="ECO:0007669"/>
    <property type="project" value="UniProtKB-UniRule"/>
</dbReference>
<dbReference type="Pfam" id="PF00589">
    <property type="entry name" value="Phage_integrase"/>
    <property type="match status" value="1"/>
</dbReference>
<dbReference type="Pfam" id="PF02899">
    <property type="entry name" value="Phage_int_SAM_1"/>
    <property type="match status" value="1"/>
</dbReference>
<dbReference type="Proteomes" id="UP000075806">
    <property type="component" value="Unassembled WGS sequence"/>
</dbReference>
<evidence type="ECO:0000256" key="1">
    <source>
        <dbReference type="ARBA" id="ARBA00004496"/>
    </source>
</evidence>
<dbReference type="InterPro" id="IPR011010">
    <property type="entry name" value="DNA_brk_join_enz"/>
</dbReference>
<name>A0A161PL50_9BACI</name>
<dbReference type="GO" id="GO:0009037">
    <property type="term" value="F:tyrosine-based site-specific recombinase activity"/>
    <property type="evidence" value="ECO:0007669"/>
    <property type="project" value="UniProtKB-UniRule"/>
</dbReference>
<feature type="active site" evidence="10">
    <location>
        <position position="250"/>
    </location>
</feature>
<feature type="domain" description="Tyr recombinase" evidence="12">
    <location>
        <begin position="111"/>
        <end position="298"/>
    </location>
</feature>
<comment type="function">
    <text evidence="10">Site-specific tyrosine recombinase, which acts by catalyzing the cutting and rejoining of the recombining DNA molecules. The XerC-XerD complex is essential to convert dimers of the bacterial chromosome into monomers to permit their segregation at cell division. It also contributes to the segregational stability of plasmids.</text>
</comment>
<dbReference type="HAMAP" id="MF_01808">
    <property type="entry name" value="Recomb_XerC_XerD"/>
    <property type="match status" value="1"/>
</dbReference>
<evidence type="ECO:0000256" key="4">
    <source>
        <dbReference type="ARBA" id="ARBA00022618"/>
    </source>
</evidence>
<sequence>MQNSHEQGLVEQFFLFLKLEKNCSPHTLSSYQKDISDFFTFAKGLGIEKAVSVTNESCFRYLTYLFDKKLSRKTVSRKISALRSYFRFLERENYIQENVFHVTHLPKQANKLPNFLYETEMEQLFASLQGNEPLMQRDRAIIELLYATGMRVSECANLQIHDLDFSIGMVFVRGKGRKERYIPVGAFACEALNMYLNDGRVKLSQGSSASNEKQSLFLNYRGNTLSVRAYRTILDKRVKAAAITTKISPHALRHSFATHLLNNGSDLRVVQDLLGHESLSTTQIYTHVTKERLRDVYINHHPRA</sequence>
<reference evidence="14" key="1">
    <citation type="submission" date="2016-02" db="EMBL/GenBank/DDBJ databases">
        <title>Genome sequence of Bacillus trypoxylicola KCTC 13244(T).</title>
        <authorList>
            <person name="Jeong H."/>
            <person name="Park S.-H."/>
            <person name="Choi S.-K."/>
        </authorList>
    </citation>
    <scope>NUCLEOTIDE SEQUENCE [LARGE SCALE GENOMIC DNA]</scope>
    <source>
        <strain evidence="14">KCTC 13244</strain>
    </source>
</reference>
<dbReference type="InterPro" id="IPR050090">
    <property type="entry name" value="Tyrosine_recombinase_XerCD"/>
</dbReference>
<dbReference type="InterPro" id="IPR013762">
    <property type="entry name" value="Integrase-like_cat_sf"/>
</dbReference>
<dbReference type="GO" id="GO:0006313">
    <property type="term" value="P:DNA transposition"/>
    <property type="evidence" value="ECO:0007669"/>
    <property type="project" value="UniProtKB-UniRule"/>
</dbReference>
<accession>A0A161PL50</accession>
<dbReference type="CDD" id="cd00798">
    <property type="entry name" value="INT_XerDC_C"/>
    <property type="match status" value="1"/>
</dbReference>
<evidence type="ECO:0000259" key="13">
    <source>
        <dbReference type="PROSITE" id="PS51900"/>
    </source>
</evidence>
<evidence type="ECO:0000256" key="10">
    <source>
        <dbReference type="HAMAP-Rule" id="MF_01808"/>
    </source>
</evidence>
<evidence type="ECO:0000256" key="11">
    <source>
        <dbReference type="NCBIfam" id="TIGR02224"/>
    </source>
</evidence>
<dbReference type="InterPro" id="IPR004107">
    <property type="entry name" value="Integrase_SAM-like_N"/>
</dbReference>
<evidence type="ECO:0000256" key="9">
    <source>
        <dbReference type="ARBA" id="ARBA00023306"/>
    </source>
</evidence>
<dbReference type="PANTHER" id="PTHR30349:SF77">
    <property type="entry name" value="TYROSINE RECOMBINASE XERC"/>
    <property type="match status" value="1"/>
</dbReference>
<feature type="domain" description="Core-binding (CB)" evidence="13">
    <location>
        <begin position="4"/>
        <end position="90"/>
    </location>
</feature>